<organism evidence="6 7">
    <name type="scientific">Hymenochirus boettgeri</name>
    <name type="common">Congo dwarf clawed frog</name>
    <dbReference type="NCBI Taxonomy" id="247094"/>
    <lineage>
        <taxon>Eukaryota</taxon>
        <taxon>Metazoa</taxon>
        <taxon>Chordata</taxon>
        <taxon>Craniata</taxon>
        <taxon>Vertebrata</taxon>
        <taxon>Euteleostomi</taxon>
        <taxon>Amphibia</taxon>
        <taxon>Batrachia</taxon>
        <taxon>Anura</taxon>
        <taxon>Pipoidea</taxon>
        <taxon>Pipidae</taxon>
        <taxon>Pipinae</taxon>
        <taxon>Hymenochirus</taxon>
    </lineage>
</organism>
<keyword evidence="2" id="KW-0489">Methyltransferase</keyword>
<dbReference type="InterPro" id="IPR000940">
    <property type="entry name" value="NNMT_TEMT_trans"/>
</dbReference>
<dbReference type="AlphaFoldDB" id="A0A8T2JYN6"/>
<feature type="non-terminal residue" evidence="6">
    <location>
        <position position="257"/>
    </location>
</feature>
<comment type="similarity">
    <text evidence="1">Belongs to the class I-like SAM-binding methyltransferase superfamily. NNMT/PNMT/TEMT family.</text>
</comment>
<proteinExistence type="inferred from homology"/>
<dbReference type="Proteomes" id="UP000812440">
    <property type="component" value="Chromosome 8_10"/>
</dbReference>
<dbReference type="PANTHER" id="PTHR10867">
    <property type="entry name" value="NNMT/PNMT/TEMT FAMILY MEMBER"/>
    <property type="match status" value="1"/>
</dbReference>
<keyword evidence="5" id="KW-0812">Transmembrane</keyword>
<sequence length="257" mass="29322">MATTKHKHYHDDEYDPCCDFETYFGSNKIFKEDLSEDVMKMVYKIWSSGSVKGDTLIDASFGIITFHLFVAADYFKNITLIESSDSTIEATKKWLNKHGDSVEKSHIAAYACSLKKKCTGWKEQEESVRNAIKQILKLDFINENPLGSVVYSQADCLISIGYLEISCKDQISYLKMLKQFSSLLRTGGHLILFIFLNISYYTIGELKFSALKCDEEFVRKSLTDTGFTIKSFDKIKRKVVCPLADWDYLGCVVACKE</sequence>
<evidence type="ECO:0000256" key="2">
    <source>
        <dbReference type="ARBA" id="ARBA00022603"/>
    </source>
</evidence>
<accession>A0A8T2JYN6</accession>
<keyword evidence="5" id="KW-1133">Transmembrane helix</keyword>
<keyword evidence="7" id="KW-1185">Reference proteome</keyword>
<dbReference type="Pfam" id="PF01234">
    <property type="entry name" value="NNMT_PNMT_TEMT"/>
    <property type="match status" value="1"/>
</dbReference>
<dbReference type="GO" id="GO:0008170">
    <property type="term" value="F:N-methyltransferase activity"/>
    <property type="evidence" value="ECO:0007669"/>
    <property type="project" value="TreeGrafter"/>
</dbReference>
<comment type="caution">
    <text evidence="6">The sequence shown here is derived from an EMBL/GenBank/DDBJ whole genome shotgun (WGS) entry which is preliminary data.</text>
</comment>
<evidence type="ECO:0000256" key="3">
    <source>
        <dbReference type="ARBA" id="ARBA00022679"/>
    </source>
</evidence>
<protein>
    <submittedName>
        <fullName evidence="6">Uncharacterized protein</fullName>
    </submittedName>
</protein>
<dbReference type="GO" id="GO:0005829">
    <property type="term" value="C:cytosol"/>
    <property type="evidence" value="ECO:0007669"/>
    <property type="project" value="TreeGrafter"/>
</dbReference>
<dbReference type="SUPFAM" id="SSF53335">
    <property type="entry name" value="S-adenosyl-L-methionine-dependent methyltransferases"/>
    <property type="match status" value="1"/>
</dbReference>
<evidence type="ECO:0000313" key="6">
    <source>
        <dbReference type="EMBL" id="KAG8447456.1"/>
    </source>
</evidence>
<gene>
    <name evidence="6" type="ORF">GDO86_014807</name>
</gene>
<dbReference type="GO" id="GO:0032259">
    <property type="term" value="P:methylation"/>
    <property type="evidence" value="ECO:0007669"/>
    <property type="project" value="UniProtKB-KW"/>
</dbReference>
<dbReference type="OrthoDB" id="10050085at2759"/>
<reference evidence="6" key="1">
    <citation type="thesis" date="2020" institute="ProQuest LLC" country="789 East Eisenhower Parkway, Ann Arbor, MI, USA">
        <title>Comparative Genomics and Chromosome Evolution.</title>
        <authorList>
            <person name="Mudd A.B."/>
        </authorList>
    </citation>
    <scope>NUCLEOTIDE SEQUENCE</scope>
    <source>
        <strain evidence="6">Female2</strain>
        <tissue evidence="6">Blood</tissue>
    </source>
</reference>
<evidence type="ECO:0000256" key="1">
    <source>
        <dbReference type="ARBA" id="ARBA00007996"/>
    </source>
</evidence>
<evidence type="ECO:0000256" key="5">
    <source>
        <dbReference type="SAM" id="Phobius"/>
    </source>
</evidence>
<dbReference type="InterPro" id="IPR029063">
    <property type="entry name" value="SAM-dependent_MTases_sf"/>
</dbReference>
<dbReference type="PROSITE" id="PS51681">
    <property type="entry name" value="SAM_MT_NNMT_PNMT_TEMT"/>
    <property type="match status" value="1"/>
</dbReference>
<keyword evidence="4" id="KW-0949">S-adenosyl-L-methionine</keyword>
<dbReference type="PANTHER" id="PTHR10867:SF45">
    <property type="entry name" value="LOC100127826 PROTEIN"/>
    <property type="match status" value="1"/>
</dbReference>
<dbReference type="Gene3D" id="3.40.50.150">
    <property type="entry name" value="Vaccinia Virus protein VP39"/>
    <property type="match status" value="1"/>
</dbReference>
<name>A0A8T2JYN6_9PIPI</name>
<feature type="transmembrane region" description="Helical" evidence="5">
    <location>
        <begin position="183"/>
        <end position="203"/>
    </location>
</feature>
<keyword evidence="3" id="KW-0808">Transferase</keyword>
<evidence type="ECO:0000313" key="7">
    <source>
        <dbReference type="Proteomes" id="UP000812440"/>
    </source>
</evidence>
<evidence type="ECO:0000256" key="4">
    <source>
        <dbReference type="ARBA" id="ARBA00022691"/>
    </source>
</evidence>
<dbReference type="EMBL" id="JAACNH010000003">
    <property type="protein sequence ID" value="KAG8447456.1"/>
    <property type="molecule type" value="Genomic_DNA"/>
</dbReference>
<keyword evidence="5" id="KW-0472">Membrane</keyword>